<sequence length="56" mass="6543">MNVRKREQKRMTITERKLFKRSRSLLKKAAQNLTETEKGLVAAMHEKSDSIRPLTS</sequence>
<proteinExistence type="predicted"/>
<accession>A0A134ADR3</accession>
<dbReference type="Proteomes" id="UP000070442">
    <property type="component" value="Unassembled WGS sequence"/>
</dbReference>
<dbReference type="PATRIC" id="fig|755172.3.peg.1232"/>
<comment type="caution">
    <text evidence="2">The sequence shown here is derived from an EMBL/GenBank/DDBJ whole genome shotgun (WGS) entry which is preliminary data.</text>
</comment>
<reference evidence="3" key="1">
    <citation type="submission" date="2016-01" db="EMBL/GenBank/DDBJ databases">
        <authorList>
            <person name="Mitreva M."/>
            <person name="Pepin K.H."/>
            <person name="Mihindukulasuriya K.A."/>
            <person name="Fulton R."/>
            <person name="Fronick C."/>
            <person name="O'Laughlin M."/>
            <person name="Miner T."/>
            <person name="Herter B."/>
            <person name="Rosa B.A."/>
            <person name="Cordes M."/>
            <person name="Tomlinson C."/>
            <person name="Wollam A."/>
            <person name="Palsikar V.B."/>
            <person name="Mardis E.R."/>
            <person name="Wilson R.K."/>
        </authorList>
    </citation>
    <scope>NUCLEOTIDE SEQUENCE [LARGE SCALE GENOMIC DNA]</scope>
    <source>
        <strain evidence="3">DNF00729</strain>
    </source>
</reference>
<keyword evidence="3" id="KW-1185">Reference proteome</keyword>
<feature type="domain" description="Transposase IS204/IS1001/IS1096/IS1165 DDE" evidence="1">
    <location>
        <begin position="2"/>
        <end position="49"/>
    </location>
</feature>
<dbReference type="Pfam" id="PF01610">
    <property type="entry name" value="DDE_Tnp_ISL3"/>
    <property type="match status" value="1"/>
</dbReference>
<organism evidence="2 3">
    <name type="scientific">Aedoeadaptatus coxii</name>
    <dbReference type="NCBI Taxonomy" id="755172"/>
    <lineage>
        <taxon>Bacteria</taxon>
        <taxon>Bacillati</taxon>
        <taxon>Bacillota</taxon>
        <taxon>Tissierellia</taxon>
        <taxon>Tissierellales</taxon>
        <taxon>Peptoniphilaceae</taxon>
        <taxon>Aedoeadaptatus</taxon>
    </lineage>
</organism>
<dbReference type="AlphaFoldDB" id="A0A134ADR3"/>
<dbReference type="InterPro" id="IPR002560">
    <property type="entry name" value="Transposase_DDE"/>
</dbReference>
<protein>
    <recommendedName>
        <fullName evidence="1">Transposase IS204/IS1001/IS1096/IS1165 DDE domain-containing protein</fullName>
    </recommendedName>
</protein>
<evidence type="ECO:0000313" key="2">
    <source>
        <dbReference type="EMBL" id="KXB65795.1"/>
    </source>
</evidence>
<dbReference type="EMBL" id="LSDG01000039">
    <property type="protein sequence ID" value="KXB65795.1"/>
    <property type="molecule type" value="Genomic_DNA"/>
</dbReference>
<evidence type="ECO:0000259" key="1">
    <source>
        <dbReference type="Pfam" id="PF01610"/>
    </source>
</evidence>
<name>A0A134ADR3_9FIRM</name>
<gene>
    <name evidence="2" type="ORF">HMPREF1863_01269</name>
</gene>
<evidence type="ECO:0000313" key="3">
    <source>
        <dbReference type="Proteomes" id="UP000070442"/>
    </source>
</evidence>